<dbReference type="eggNOG" id="COG0515">
    <property type="taxonomic scope" value="Bacteria"/>
</dbReference>
<proteinExistence type="predicted"/>
<evidence type="ECO:0000313" key="7">
    <source>
        <dbReference type="EMBL" id="AIQ14246.1"/>
    </source>
</evidence>
<dbReference type="OrthoDB" id="9788659at2"/>
<name>A0A089HQE5_PAEDU</name>
<evidence type="ECO:0000256" key="3">
    <source>
        <dbReference type="ARBA" id="ARBA00022741"/>
    </source>
</evidence>
<dbReference type="CDD" id="cd14014">
    <property type="entry name" value="STKc_PknB_like"/>
    <property type="match status" value="1"/>
</dbReference>
<dbReference type="Gene3D" id="1.10.510.10">
    <property type="entry name" value="Transferase(Phosphotransferase) domain 1"/>
    <property type="match status" value="1"/>
</dbReference>
<evidence type="ECO:0000256" key="2">
    <source>
        <dbReference type="ARBA" id="ARBA00022679"/>
    </source>
</evidence>
<dbReference type="STRING" id="44251.PDUR_21815"/>
<dbReference type="InterPro" id="IPR000719">
    <property type="entry name" value="Prot_kinase_dom"/>
</dbReference>
<gene>
    <name evidence="7" type="ORF">PDUR_21815</name>
</gene>
<dbReference type="EMBL" id="CP009288">
    <property type="protein sequence ID" value="AIQ14246.1"/>
    <property type="molecule type" value="Genomic_DNA"/>
</dbReference>
<feature type="domain" description="Protein kinase" evidence="6">
    <location>
        <begin position="20"/>
        <end position="295"/>
    </location>
</feature>
<dbReference type="EC" id="2.7.11.1" evidence="1"/>
<keyword evidence="7" id="KW-0723">Serine/threonine-protein kinase</keyword>
<keyword evidence="3" id="KW-0547">Nucleotide-binding</keyword>
<dbReference type="PANTHER" id="PTHR43671">
    <property type="entry name" value="SERINE/THREONINE-PROTEIN KINASE NEK"/>
    <property type="match status" value="1"/>
</dbReference>
<accession>A0A089HQE5</accession>
<dbReference type="SUPFAM" id="SSF56112">
    <property type="entry name" value="Protein kinase-like (PK-like)"/>
    <property type="match status" value="1"/>
</dbReference>
<reference evidence="7 8" key="1">
    <citation type="submission" date="2014-08" db="EMBL/GenBank/DDBJ databases">
        <title>Comparative genomics of the Paenibacillus odorifer group.</title>
        <authorList>
            <person name="den Bakker H.C."/>
            <person name="Tsai Y.-C."/>
            <person name="Martin N."/>
            <person name="Korlach J."/>
            <person name="Wiedmann M."/>
        </authorList>
    </citation>
    <scope>NUCLEOTIDE SEQUENCE [LARGE SCALE GENOMIC DNA]</scope>
    <source>
        <strain evidence="7 8">DSM 1735</strain>
    </source>
</reference>
<dbReference type="Proteomes" id="UP000029409">
    <property type="component" value="Chromosome"/>
</dbReference>
<sequence length="305" mass="34308">MNSVKGDDNLARNTKLRGTYQIRKPLYRSELSIVYQARSIRGETALKVVVKEFFPALLAVRTTDKQAVKCRSHTLAGKYGELMDSFLQEAQILKELRHPGIVGYVDHFEENGTAYLVMEYCEGQTLDKLIKGQNPPVDAAFLRNTLLPLIDALKFIHGHGYIHRDIKPGNIMVGEGGEVKLLDFGSAVKYEGKEHPVFTTAGYSPLEFYSSRSCQGPVSDMYSLAATVYYCCNGTPPPDVPKRLFRDNLQPVALRGSASSPLLSFVIRRALAVKQQRRVRSFRWFKAALQAEYWLNRGKRQRSGG</sequence>
<evidence type="ECO:0000313" key="8">
    <source>
        <dbReference type="Proteomes" id="UP000029409"/>
    </source>
</evidence>
<dbReference type="SMART" id="SM00220">
    <property type="entry name" value="S_TKc"/>
    <property type="match status" value="1"/>
</dbReference>
<dbReference type="KEGG" id="pdu:PDUR_21815"/>
<evidence type="ECO:0000256" key="1">
    <source>
        <dbReference type="ARBA" id="ARBA00012513"/>
    </source>
</evidence>
<dbReference type="PANTHER" id="PTHR43671:SF13">
    <property type="entry name" value="SERINE_THREONINE-PROTEIN KINASE NEK2"/>
    <property type="match status" value="1"/>
</dbReference>
<dbReference type="InterPro" id="IPR050660">
    <property type="entry name" value="NEK_Ser/Thr_kinase"/>
</dbReference>
<keyword evidence="8" id="KW-1185">Reference proteome</keyword>
<evidence type="ECO:0000256" key="5">
    <source>
        <dbReference type="ARBA" id="ARBA00022840"/>
    </source>
</evidence>
<organism evidence="7 8">
    <name type="scientific">Paenibacillus durus</name>
    <name type="common">Paenibacillus azotofixans</name>
    <dbReference type="NCBI Taxonomy" id="44251"/>
    <lineage>
        <taxon>Bacteria</taxon>
        <taxon>Bacillati</taxon>
        <taxon>Bacillota</taxon>
        <taxon>Bacilli</taxon>
        <taxon>Bacillales</taxon>
        <taxon>Paenibacillaceae</taxon>
        <taxon>Paenibacillus</taxon>
    </lineage>
</organism>
<keyword evidence="4 7" id="KW-0418">Kinase</keyword>
<dbReference type="RefSeq" id="WP_042208040.1">
    <property type="nucleotide sequence ID" value="NZ_CP009288.1"/>
</dbReference>
<protein>
    <recommendedName>
        <fullName evidence="1">non-specific serine/threonine protein kinase</fullName>
        <ecNumber evidence="1">2.7.11.1</ecNumber>
    </recommendedName>
</protein>
<dbReference type="AlphaFoldDB" id="A0A089HQE5"/>
<dbReference type="InterPro" id="IPR008271">
    <property type="entry name" value="Ser/Thr_kinase_AS"/>
</dbReference>
<dbReference type="PROSITE" id="PS50011">
    <property type="entry name" value="PROTEIN_KINASE_DOM"/>
    <property type="match status" value="1"/>
</dbReference>
<keyword evidence="2" id="KW-0808">Transferase</keyword>
<evidence type="ECO:0000256" key="4">
    <source>
        <dbReference type="ARBA" id="ARBA00022777"/>
    </source>
</evidence>
<keyword evidence="5" id="KW-0067">ATP-binding</keyword>
<dbReference type="PROSITE" id="PS00108">
    <property type="entry name" value="PROTEIN_KINASE_ST"/>
    <property type="match status" value="1"/>
</dbReference>
<evidence type="ECO:0000259" key="6">
    <source>
        <dbReference type="PROSITE" id="PS50011"/>
    </source>
</evidence>
<dbReference type="GO" id="GO:0004674">
    <property type="term" value="F:protein serine/threonine kinase activity"/>
    <property type="evidence" value="ECO:0007669"/>
    <property type="project" value="UniProtKB-KW"/>
</dbReference>
<dbReference type="Pfam" id="PF00069">
    <property type="entry name" value="Pkinase"/>
    <property type="match status" value="1"/>
</dbReference>
<dbReference type="GO" id="GO:0005524">
    <property type="term" value="F:ATP binding"/>
    <property type="evidence" value="ECO:0007669"/>
    <property type="project" value="UniProtKB-KW"/>
</dbReference>
<dbReference type="InterPro" id="IPR011009">
    <property type="entry name" value="Kinase-like_dom_sf"/>
</dbReference>